<dbReference type="AlphaFoldDB" id="A0A8J4T1W7"/>
<dbReference type="GO" id="GO:0003920">
    <property type="term" value="F:GMP reductase activity"/>
    <property type="evidence" value="ECO:0007669"/>
    <property type="project" value="UniProtKB-EC"/>
</dbReference>
<sequence length="52" mass="5429">AGADFVMLGGMLAGHSESGGETIEKNGKQYKLFYGMSSDTAMKKHAGGVAEY</sequence>
<keyword evidence="3" id="KW-0521">NADP</keyword>
<dbReference type="SUPFAM" id="SSF51412">
    <property type="entry name" value="Inosine monophosphate dehydrogenase (IMPDH)"/>
    <property type="match status" value="1"/>
</dbReference>
<dbReference type="EMBL" id="QNUK01001412">
    <property type="protein sequence ID" value="KAF5882097.1"/>
    <property type="molecule type" value="Genomic_DNA"/>
</dbReference>
<dbReference type="Pfam" id="PF00478">
    <property type="entry name" value="IMPDH"/>
    <property type="match status" value="1"/>
</dbReference>
<dbReference type="PANTHER" id="PTHR43170">
    <property type="entry name" value="GMP REDUCTASE"/>
    <property type="match status" value="1"/>
</dbReference>
<dbReference type="InterPro" id="IPR001093">
    <property type="entry name" value="IMP_DH_GMPRt"/>
</dbReference>
<gene>
    <name evidence="6" type="ORF">DAT39_023072</name>
</gene>
<feature type="domain" description="IMP dehydrogenase/GMP reductase" evidence="5">
    <location>
        <begin position="1"/>
        <end position="45"/>
    </location>
</feature>
<accession>A0A8J4T1W7</accession>
<dbReference type="PANTHER" id="PTHR43170:SF4">
    <property type="entry name" value="GMP REDUCTASE 2"/>
    <property type="match status" value="1"/>
</dbReference>
<feature type="non-terminal residue" evidence="6">
    <location>
        <position position="1"/>
    </location>
</feature>
<evidence type="ECO:0000313" key="7">
    <source>
        <dbReference type="Proteomes" id="UP000727407"/>
    </source>
</evidence>
<dbReference type="Proteomes" id="UP000727407">
    <property type="component" value="Unassembled WGS sequence"/>
</dbReference>
<evidence type="ECO:0000256" key="3">
    <source>
        <dbReference type="ARBA" id="ARBA00022857"/>
    </source>
</evidence>
<evidence type="ECO:0000256" key="4">
    <source>
        <dbReference type="ARBA" id="ARBA00023002"/>
    </source>
</evidence>
<keyword evidence="7" id="KW-1185">Reference proteome</keyword>
<dbReference type="InterPro" id="IPR013785">
    <property type="entry name" value="Aldolase_TIM"/>
</dbReference>
<dbReference type="OrthoDB" id="6270329at2759"/>
<protein>
    <recommendedName>
        <fullName evidence="2">GMP reductase</fullName>
        <ecNumber evidence="1">1.7.1.7</ecNumber>
    </recommendedName>
</protein>
<evidence type="ECO:0000256" key="2">
    <source>
        <dbReference type="ARBA" id="ARBA00015800"/>
    </source>
</evidence>
<comment type="caution">
    <text evidence="6">The sequence shown here is derived from an EMBL/GenBank/DDBJ whole genome shotgun (WGS) entry which is preliminary data.</text>
</comment>
<dbReference type="EC" id="1.7.1.7" evidence="1"/>
<evidence type="ECO:0000259" key="5">
    <source>
        <dbReference type="Pfam" id="PF00478"/>
    </source>
</evidence>
<feature type="non-terminal residue" evidence="6">
    <location>
        <position position="52"/>
    </location>
</feature>
<evidence type="ECO:0000256" key="1">
    <source>
        <dbReference type="ARBA" id="ARBA00012678"/>
    </source>
</evidence>
<dbReference type="Gene3D" id="3.20.20.70">
    <property type="entry name" value="Aldolase class I"/>
    <property type="match status" value="1"/>
</dbReference>
<proteinExistence type="predicted"/>
<dbReference type="InterPro" id="IPR050139">
    <property type="entry name" value="GMP_reductase"/>
</dbReference>
<name>A0A8J4T1W7_CLAMG</name>
<evidence type="ECO:0000313" key="6">
    <source>
        <dbReference type="EMBL" id="KAF5882097.1"/>
    </source>
</evidence>
<reference evidence="6" key="1">
    <citation type="submission" date="2020-07" db="EMBL/GenBank/DDBJ databases">
        <title>Clarias magur genome sequencing, assembly and annotation.</title>
        <authorList>
            <person name="Kushwaha B."/>
            <person name="Kumar R."/>
            <person name="Das P."/>
            <person name="Joshi C.G."/>
            <person name="Kumar D."/>
            <person name="Nagpure N.S."/>
            <person name="Pandey M."/>
            <person name="Agarwal S."/>
            <person name="Srivastava S."/>
            <person name="Singh M."/>
            <person name="Sahoo L."/>
            <person name="Jayasankar P."/>
            <person name="Meher P.K."/>
            <person name="Koringa P.G."/>
            <person name="Iquebal M.A."/>
            <person name="Das S.P."/>
            <person name="Bit A."/>
            <person name="Patnaik S."/>
            <person name="Patel N."/>
            <person name="Shah T.M."/>
            <person name="Hinsu A."/>
            <person name="Jena J.K."/>
        </authorList>
    </citation>
    <scope>NUCLEOTIDE SEQUENCE</scope>
    <source>
        <strain evidence="6">CIFAMagur01</strain>
        <tissue evidence="6">Testis</tissue>
    </source>
</reference>
<organism evidence="6 7">
    <name type="scientific">Clarias magur</name>
    <name type="common">Asian catfish</name>
    <name type="synonym">Macropteronotus magur</name>
    <dbReference type="NCBI Taxonomy" id="1594786"/>
    <lineage>
        <taxon>Eukaryota</taxon>
        <taxon>Metazoa</taxon>
        <taxon>Chordata</taxon>
        <taxon>Craniata</taxon>
        <taxon>Vertebrata</taxon>
        <taxon>Euteleostomi</taxon>
        <taxon>Actinopterygii</taxon>
        <taxon>Neopterygii</taxon>
        <taxon>Teleostei</taxon>
        <taxon>Ostariophysi</taxon>
        <taxon>Siluriformes</taxon>
        <taxon>Clariidae</taxon>
        <taxon>Clarias</taxon>
    </lineage>
</organism>
<keyword evidence="4" id="KW-0560">Oxidoreductase</keyword>